<feature type="chain" id="PRO_5023135952" evidence="1">
    <location>
        <begin position="24"/>
        <end position="220"/>
    </location>
</feature>
<dbReference type="Pfam" id="PF11304">
    <property type="entry name" value="DUF3106"/>
    <property type="match status" value="1"/>
</dbReference>
<proteinExistence type="predicted"/>
<feature type="signal peptide" evidence="1">
    <location>
        <begin position="1"/>
        <end position="23"/>
    </location>
</feature>
<evidence type="ECO:0000256" key="1">
    <source>
        <dbReference type="SAM" id="SignalP"/>
    </source>
</evidence>
<evidence type="ECO:0000313" key="2">
    <source>
        <dbReference type="EMBL" id="TNJ33046.1"/>
    </source>
</evidence>
<dbReference type="InterPro" id="IPR021455">
    <property type="entry name" value="DUF3106"/>
</dbReference>
<comment type="caution">
    <text evidence="2">The sequence shown here is derived from an EMBL/GenBank/DDBJ whole genome shotgun (WGS) entry which is preliminary data.</text>
</comment>
<dbReference type="OrthoDB" id="5966099at2"/>
<dbReference type="EMBL" id="SMDR01000003">
    <property type="protein sequence ID" value="TNJ33046.1"/>
    <property type="molecule type" value="Genomic_DNA"/>
</dbReference>
<dbReference type="Proteomes" id="UP000305760">
    <property type="component" value="Unassembled WGS sequence"/>
</dbReference>
<reference evidence="2 3" key="1">
    <citation type="submission" date="2019-03" db="EMBL/GenBank/DDBJ databases">
        <title>Arenimonas daejeonensis sp. nov., isolated from compost.</title>
        <authorList>
            <person name="Jeon C.O."/>
        </authorList>
    </citation>
    <scope>NUCLEOTIDE SEQUENCE [LARGE SCALE GENOMIC DNA]</scope>
    <source>
        <strain evidence="2 3">R29</strain>
    </source>
</reference>
<accession>A0A5C4RP65</accession>
<keyword evidence="3" id="KW-1185">Reference proteome</keyword>
<organism evidence="2 3">
    <name type="scientific">Arenimonas terrae</name>
    <dbReference type="NCBI Taxonomy" id="2546226"/>
    <lineage>
        <taxon>Bacteria</taxon>
        <taxon>Pseudomonadati</taxon>
        <taxon>Pseudomonadota</taxon>
        <taxon>Gammaproteobacteria</taxon>
        <taxon>Lysobacterales</taxon>
        <taxon>Lysobacteraceae</taxon>
        <taxon>Arenimonas</taxon>
    </lineage>
</organism>
<dbReference type="AlphaFoldDB" id="A0A5C4RP65"/>
<dbReference type="RefSeq" id="WP_139449148.1">
    <property type="nucleotide sequence ID" value="NZ_SMDR01000003.1"/>
</dbReference>
<sequence>MRADSRTLLTGLLLCLLVLPASAFQTLAPAERRLLAPLAGAWPGLDADTRQRLQSNARRWLALPPAQQREMLQRMRDWDSLPPAERARRRGAFAAWEALSLAERERVRTAAARLRTLPPAQQQAVRDAFEALPPDQRQDWWLGPDLGGDFARLRPLFAYTPEEQRAGLLAMLRGLGPEARADLALLARRLPASERERLRRDLLAAPLDARPALIRERLGQ</sequence>
<name>A0A5C4RP65_9GAMM</name>
<protein>
    <submittedName>
        <fullName evidence="2">DUF3106 domain-containing protein</fullName>
    </submittedName>
</protein>
<keyword evidence="1" id="KW-0732">Signal</keyword>
<gene>
    <name evidence="2" type="ORF">E1B00_12090</name>
</gene>
<evidence type="ECO:0000313" key="3">
    <source>
        <dbReference type="Proteomes" id="UP000305760"/>
    </source>
</evidence>